<sequence>MVGSADAYRQRLIQLLIRLRLTSGEAFPTSGQACPASDRLVRLLVGLVRLLVGFVRLLVGLSASGRACPASGRACRASGRVLSGFWSGLSGFWSACPASGRVVASGRLVRLLVGLVGFWSACPASGRVCPASGRACPASASCLSVCPSLHSPLNRAVMNGGTSRRRDASGGCARSVSNATRRRHFFGLSSSAKRRLPRVARLRHLDDDDLPMVDADVDEDDELLQAAASANDSLGDSWSATVGKSTPCENRRRCAAPPTWRPWPLPRQLRGFADFTAAGRRGSSPRSGRADGDTASRRSRASNFWCALVSGAAEVRARAGCRTEQLAVGDAFGARRGLSNRAQTRQKTDRHRQGSGHRNACLLGCH</sequence>
<evidence type="ECO:0000313" key="2">
    <source>
        <dbReference type="Proteomes" id="UP000095280"/>
    </source>
</evidence>
<dbReference type="Proteomes" id="UP000095280">
    <property type="component" value="Unplaced"/>
</dbReference>
<organism evidence="2 3">
    <name type="scientific">Macrostomum lignano</name>
    <dbReference type="NCBI Taxonomy" id="282301"/>
    <lineage>
        <taxon>Eukaryota</taxon>
        <taxon>Metazoa</taxon>
        <taxon>Spiralia</taxon>
        <taxon>Lophotrochozoa</taxon>
        <taxon>Platyhelminthes</taxon>
        <taxon>Rhabditophora</taxon>
        <taxon>Macrostomorpha</taxon>
        <taxon>Macrostomida</taxon>
        <taxon>Macrostomidae</taxon>
        <taxon>Macrostomum</taxon>
    </lineage>
</organism>
<reference evidence="3" key="1">
    <citation type="submission" date="2016-11" db="UniProtKB">
        <authorList>
            <consortium name="WormBaseParasite"/>
        </authorList>
    </citation>
    <scope>IDENTIFICATION</scope>
</reference>
<dbReference type="AlphaFoldDB" id="A0A1I8FQN3"/>
<dbReference type="WBParaSite" id="maker-unitig_44525-snap-gene-0.2-mRNA-1">
    <property type="protein sequence ID" value="maker-unitig_44525-snap-gene-0.2-mRNA-1"/>
    <property type="gene ID" value="maker-unitig_44525-snap-gene-0.2"/>
</dbReference>
<feature type="region of interest" description="Disordered" evidence="1">
    <location>
        <begin position="276"/>
        <end position="296"/>
    </location>
</feature>
<accession>A0A1I8FQN3</accession>
<feature type="compositionally biased region" description="Low complexity" evidence="1">
    <location>
        <begin position="277"/>
        <end position="287"/>
    </location>
</feature>
<feature type="region of interest" description="Disordered" evidence="1">
    <location>
        <begin position="337"/>
        <end position="356"/>
    </location>
</feature>
<protein>
    <submittedName>
        <fullName evidence="3">Secreted protein</fullName>
    </submittedName>
</protein>
<feature type="region of interest" description="Disordered" evidence="1">
    <location>
        <begin position="235"/>
        <end position="254"/>
    </location>
</feature>
<feature type="compositionally biased region" description="Polar residues" evidence="1">
    <location>
        <begin position="235"/>
        <end position="248"/>
    </location>
</feature>
<evidence type="ECO:0000256" key="1">
    <source>
        <dbReference type="SAM" id="MobiDB-lite"/>
    </source>
</evidence>
<name>A0A1I8FQN3_9PLAT</name>
<evidence type="ECO:0000313" key="3">
    <source>
        <dbReference type="WBParaSite" id="maker-unitig_44525-snap-gene-0.2-mRNA-1"/>
    </source>
</evidence>
<keyword evidence="2" id="KW-1185">Reference proteome</keyword>
<proteinExistence type="predicted"/>